<proteinExistence type="predicted"/>
<dbReference type="Proteomes" id="UP000001819">
    <property type="component" value="Chromosome 2"/>
</dbReference>
<protein>
    <submittedName>
        <fullName evidence="4">Uncharacterized protein isoform X1</fullName>
    </submittedName>
</protein>
<gene>
    <name evidence="4" type="primary">LOC6896985</name>
</gene>
<dbReference type="PANTHER" id="PTHR15901:SF16">
    <property type="entry name" value="TESTICULAR HAPLOID EXPRESSED GENE PROTEIN"/>
    <property type="match status" value="1"/>
</dbReference>
<keyword evidence="1" id="KW-0677">Repeat</keyword>
<organism evidence="3 4">
    <name type="scientific">Drosophila pseudoobscura pseudoobscura</name>
    <name type="common">Fruit fly</name>
    <dbReference type="NCBI Taxonomy" id="46245"/>
    <lineage>
        <taxon>Eukaryota</taxon>
        <taxon>Metazoa</taxon>
        <taxon>Ecdysozoa</taxon>
        <taxon>Arthropoda</taxon>
        <taxon>Hexapoda</taxon>
        <taxon>Insecta</taxon>
        <taxon>Pterygota</taxon>
        <taxon>Neoptera</taxon>
        <taxon>Endopterygota</taxon>
        <taxon>Diptera</taxon>
        <taxon>Brachycera</taxon>
        <taxon>Muscomorpha</taxon>
        <taxon>Ephydroidea</taxon>
        <taxon>Drosophilidae</taxon>
        <taxon>Drosophila</taxon>
        <taxon>Sophophora</taxon>
    </lineage>
</organism>
<reference evidence="4" key="2">
    <citation type="submission" date="2025-08" db="UniProtKB">
        <authorList>
            <consortium name="RefSeq"/>
        </authorList>
    </citation>
    <scope>IDENTIFICATION</scope>
    <source>
        <strain evidence="4">MV-25-SWS-2005</strain>
        <tissue evidence="4">Whole body</tissue>
    </source>
</reference>
<evidence type="ECO:0000256" key="1">
    <source>
        <dbReference type="ARBA" id="ARBA00022737"/>
    </source>
</evidence>
<sequence length="319" mass="36620">MSCHREMFSQAPVLSSQKSKLLSLDEQLIRQLFYKYHTLELSNALDKQSDESKGLSVYGKRLEGGSKRRTSTTSINPKLSQKSFPKWRTSTTSINPKVSQKGSVASVRPNSSFSHHSTAPRRHFESSFRDSSRHNLSATSRLFNMSHCLRPNASATSHISNVSKRLQELAKAKQSPKVLNTRPPWHLTWSMRTFKASDRLTLLAKSRMPSIEKLYNPFSVAQRALTYKATERINLLAVPRKRTPAVVEYSDVQVRSTRKGFRPGHLTLRLYNLAAPKLREDTTIRRKPFTVRRSAMRATLTPRLEQLSQPRQQFIRNWE</sequence>
<dbReference type="InParanoid" id="A0A6I8V241"/>
<feature type="region of interest" description="Disordered" evidence="2">
    <location>
        <begin position="50"/>
        <end position="130"/>
    </location>
</feature>
<evidence type="ECO:0000313" key="4">
    <source>
        <dbReference type="RefSeq" id="XP_002137171.3"/>
    </source>
</evidence>
<keyword evidence="3" id="KW-1185">Reference proteome</keyword>
<dbReference type="SMART" id="SM00705">
    <property type="entry name" value="THEG"/>
    <property type="match status" value="3"/>
</dbReference>
<evidence type="ECO:0000313" key="3">
    <source>
        <dbReference type="Proteomes" id="UP000001819"/>
    </source>
</evidence>
<dbReference type="PANTHER" id="PTHR15901">
    <property type="entry name" value="TESTICULAR HAPLOID EXPRESSED GENE PROTEIN"/>
    <property type="match status" value="1"/>
</dbReference>
<name>A0A6I8V241_DROPS</name>
<dbReference type="InterPro" id="IPR006623">
    <property type="entry name" value="THEG"/>
</dbReference>
<reference evidence="3" key="1">
    <citation type="submission" date="2024-06" db="UniProtKB">
        <authorList>
            <consortium name="RefSeq"/>
        </authorList>
    </citation>
    <scope>NUCLEOTIDE SEQUENCE [LARGE SCALE GENOMIC DNA]</scope>
    <source>
        <strain evidence="3">MV2-25</strain>
    </source>
</reference>
<dbReference type="AlphaFoldDB" id="A0A6I8V241"/>
<dbReference type="InterPro" id="IPR042401">
    <property type="entry name" value="SPMAP2-like"/>
</dbReference>
<feature type="compositionally biased region" description="Polar residues" evidence="2">
    <location>
        <begin position="71"/>
        <end position="117"/>
    </location>
</feature>
<dbReference type="KEGG" id="dpo:6896985"/>
<dbReference type="Pfam" id="PF14912">
    <property type="entry name" value="THEG"/>
    <property type="match status" value="3"/>
</dbReference>
<evidence type="ECO:0000256" key="2">
    <source>
        <dbReference type="SAM" id="MobiDB-lite"/>
    </source>
</evidence>
<dbReference type="RefSeq" id="XP_002137171.3">
    <property type="nucleotide sequence ID" value="XM_002137135.3"/>
</dbReference>
<accession>A0A6I8V241</accession>